<evidence type="ECO:0000256" key="1">
    <source>
        <dbReference type="SAM" id="MobiDB-lite"/>
    </source>
</evidence>
<dbReference type="OrthoDB" id="291549at2"/>
<evidence type="ECO:0000313" key="3">
    <source>
        <dbReference type="Proteomes" id="UP000319143"/>
    </source>
</evidence>
<feature type="region of interest" description="Disordered" evidence="1">
    <location>
        <begin position="62"/>
        <end position="83"/>
    </location>
</feature>
<dbReference type="Proteomes" id="UP000319143">
    <property type="component" value="Unassembled WGS sequence"/>
</dbReference>
<dbReference type="EMBL" id="SJPV01000005">
    <property type="protein sequence ID" value="TWU37422.1"/>
    <property type="molecule type" value="Genomic_DNA"/>
</dbReference>
<accession>A0A5C6DLD9</accession>
<keyword evidence="3" id="KW-1185">Reference proteome</keyword>
<dbReference type="AlphaFoldDB" id="A0A5C6DLD9"/>
<protein>
    <submittedName>
        <fullName evidence="2">Uncharacterized protein</fullName>
    </submittedName>
</protein>
<name>A0A5C6DLD9_9BACT</name>
<gene>
    <name evidence="2" type="ORF">Poly41_35530</name>
</gene>
<sequence>MTIELELSPDVQKSLEQKAREKGVDVKTFVENLVQAAAVSPEQGAKLRGEALEEAFKELTHGLPPLGNDVDDSRESIYAGRGE</sequence>
<comment type="caution">
    <text evidence="2">The sequence shown here is derived from an EMBL/GenBank/DDBJ whole genome shotgun (WGS) entry which is preliminary data.</text>
</comment>
<dbReference type="RefSeq" id="WP_146527838.1">
    <property type="nucleotide sequence ID" value="NZ_SJPV01000005.1"/>
</dbReference>
<reference evidence="2 3" key="1">
    <citation type="submission" date="2019-02" db="EMBL/GenBank/DDBJ databases">
        <title>Deep-cultivation of Planctomycetes and their phenomic and genomic characterization uncovers novel biology.</title>
        <authorList>
            <person name="Wiegand S."/>
            <person name="Jogler M."/>
            <person name="Boedeker C."/>
            <person name="Pinto D."/>
            <person name="Vollmers J."/>
            <person name="Rivas-Marin E."/>
            <person name="Kohn T."/>
            <person name="Peeters S.H."/>
            <person name="Heuer A."/>
            <person name="Rast P."/>
            <person name="Oberbeckmann S."/>
            <person name="Bunk B."/>
            <person name="Jeske O."/>
            <person name="Meyerdierks A."/>
            <person name="Storesund J.E."/>
            <person name="Kallscheuer N."/>
            <person name="Luecker S."/>
            <person name="Lage O.M."/>
            <person name="Pohl T."/>
            <person name="Merkel B.J."/>
            <person name="Hornburger P."/>
            <person name="Mueller R.-W."/>
            <person name="Bruemmer F."/>
            <person name="Labrenz M."/>
            <person name="Spormann A.M."/>
            <person name="Op Den Camp H."/>
            <person name="Overmann J."/>
            <person name="Amann R."/>
            <person name="Jetten M.S.M."/>
            <person name="Mascher T."/>
            <person name="Medema M.H."/>
            <person name="Devos D.P."/>
            <person name="Kaster A.-K."/>
            <person name="Ovreas L."/>
            <person name="Rohde M."/>
            <person name="Galperin M.Y."/>
            <person name="Jogler C."/>
        </authorList>
    </citation>
    <scope>NUCLEOTIDE SEQUENCE [LARGE SCALE GENOMIC DNA]</scope>
    <source>
        <strain evidence="2 3">Poly41</strain>
    </source>
</reference>
<evidence type="ECO:0000313" key="2">
    <source>
        <dbReference type="EMBL" id="TWU37422.1"/>
    </source>
</evidence>
<proteinExistence type="predicted"/>
<organism evidence="2 3">
    <name type="scientific">Novipirellula artificiosorum</name>
    <dbReference type="NCBI Taxonomy" id="2528016"/>
    <lineage>
        <taxon>Bacteria</taxon>
        <taxon>Pseudomonadati</taxon>
        <taxon>Planctomycetota</taxon>
        <taxon>Planctomycetia</taxon>
        <taxon>Pirellulales</taxon>
        <taxon>Pirellulaceae</taxon>
        <taxon>Novipirellula</taxon>
    </lineage>
</organism>